<evidence type="ECO:0000256" key="3">
    <source>
        <dbReference type="ARBA" id="ARBA00023004"/>
    </source>
</evidence>
<reference evidence="7" key="1">
    <citation type="submission" date="2016-10" db="EMBL/GenBank/DDBJ databases">
        <authorList>
            <person name="Varghese N."/>
            <person name="Submissions S."/>
        </authorList>
    </citation>
    <scope>NUCLEOTIDE SEQUENCE [LARGE SCALE GENOMIC DNA]</scope>
    <source>
        <strain evidence="7">CGMCC 1.6489</strain>
    </source>
</reference>
<keyword evidence="2" id="KW-0479">Metal-binding</keyword>
<evidence type="ECO:0000313" key="7">
    <source>
        <dbReference type="Proteomes" id="UP000198762"/>
    </source>
</evidence>
<dbReference type="PANTHER" id="PTHR46491:SF3">
    <property type="entry name" value="CDGSH IRON-SULFUR DOMAIN-CONTAINING PROTEIN 3, MITOCHONDRIAL"/>
    <property type="match status" value="1"/>
</dbReference>
<dbReference type="Proteomes" id="UP000198762">
    <property type="component" value="Unassembled WGS sequence"/>
</dbReference>
<sequence length="59" mass="6455">MSNPIIADNKPMKVTLEQGKKYMFCACGRSNDQPFCDGSHKGTVRWTPSVGQPEGAVKL</sequence>
<keyword evidence="7" id="KW-1185">Reference proteome</keyword>
<keyword evidence="1" id="KW-0001">2Fe-2S</keyword>
<dbReference type="STRING" id="430453.SAMN04487962_12051"/>
<dbReference type="GO" id="GO:0051537">
    <property type="term" value="F:2 iron, 2 sulfur cluster binding"/>
    <property type="evidence" value="ECO:0007669"/>
    <property type="project" value="UniProtKB-KW"/>
</dbReference>
<dbReference type="GO" id="GO:0046872">
    <property type="term" value="F:metal ion binding"/>
    <property type="evidence" value="ECO:0007669"/>
    <property type="project" value="UniProtKB-KW"/>
</dbReference>
<dbReference type="OrthoDB" id="9795032at2"/>
<proteinExistence type="predicted"/>
<dbReference type="InterPro" id="IPR052950">
    <property type="entry name" value="CISD"/>
</dbReference>
<dbReference type="GO" id="GO:0005737">
    <property type="term" value="C:cytoplasm"/>
    <property type="evidence" value="ECO:0007669"/>
    <property type="project" value="UniProtKB-ARBA"/>
</dbReference>
<evidence type="ECO:0000256" key="4">
    <source>
        <dbReference type="ARBA" id="ARBA00023014"/>
    </source>
</evidence>
<evidence type="ECO:0000256" key="2">
    <source>
        <dbReference type="ARBA" id="ARBA00022723"/>
    </source>
</evidence>
<feature type="domain" description="Iron-binding zinc finger CDGSH type" evidence="5">
    <location>
        <begin position="9"/>
        <end position="46"/>
    </location>
</feature>
<dbReference type="SMART" id="SM00704">
    <property type="entry name" value="ZnF_CDGSH"/>
    <property type="match status" value="1"/>
</dbReference>
<evidence type="ECO:0000259" key="5">
    <source>
        <dbReference type="SMART" id="SM00704"/>
    </source>
</evidence>
<dbReference type="InterPro" id="IPR042216">
    <property type="entry name" value="MitoNEET_CISD"/>
</dbReference>
<dbReference type="PANTHER" id="PTHR46491">
    <property type="entry name" value="CDGSH IRON SULFUR DOMAIN PROTEIN HOMOLOG"/>
    <property type="match status" value="1"/>
</dbReference>
<dbReference type="Pfam" id="PF09360">
    <property type="entry name" value="zf-CDGSH"/>
    <property type="match status" value="1"/>
</dbReference>
<protein>
    <submittedName>
        <fullName evidence="6">Iron-binding zinc finger CDGSH type</fullName>
    </submittedName>
</protein>
<keyword evidence="4" id="KW-0411">Iron-sulfur</keyword>
<gene>
    <name evidence="6" type="ORF">SAMN04487962_12051</name>
</gene>
<dbReference type="Gene3D" id="3.40.5.90">
    <property type="entry name" value="CDGSH iron-sulfur domain, mitoNEET-type"/>
    <property type="match status" value="1"/>
</dbReference>
<keyword evidence="3" id="KW-0408">Iron</keyword>
<evidence type="ECO:0000313" key="6">
    <source>
        <dbReference type="EMBL" id="SET74421.1"/>
    </source>
</evidence>
<dbReference type="RefSeq" id="WP_091854088.1">
    <property type="nucleotide sequence ID" value="NZ_FOHZ01000020.1"/>
</dbReference>
<evidence type="ECO:0000256" key="1">
    <source>
        <dbReference type="ARBA" id="ARBA00022714"/>
    </source>
</evidence>
<name>A0A1I0GSW5_9GAMM</name>
<dbReference type="AlphaFoldDB" id="A0A1I0GSW5"/>
<organism evidence="6 7">
    <name type="scientific">Marinobacter segnicrescens</name>
    <dbReference type="NCBI Taxonomy" id="430453"/>
    <lineage>
        <taxon>Bacteria</taxon>
        <taxon>Pseudomonadati</taxon>
        <taxon>Pseudomonadota</taxon>
        <taxon>Gammaproteobacteria</taxon>
        <taxon>Pseudomonadales</taxon>
        <taxon>Marinobacteraceae</taxon>
        <taxon>Marinobacter</taxon>
    </lineage>
</organism>
<dbReference type="EMBL" id="FOHZ01000020">
    <property type="protein sequence ID" value="SET74421.1"/>
    <property type="molecule type" value="Genomic_DNA"/>
</dbReference>
<accession>A0A1I0GSW5</accession>
<dbReference type="InterPro" id="IPR018967">
    <property type="entry name" value="FeS-contain_CDGSH-typ"/>
</dbReference>